<dbReference type="PANTHER" id="PTHR33112:SF9">
    <property type="entry name" value="HETEROKARYON INCOMPATIBILITY DOMAIN-CONTAINING PROTEIN"/>
    <property type="match status" value="1"/>
</dbReference>
<evidence type="ECO:0000259" key="1">
    <source>
        <dbReference type="SMART" id="SM01111"/>
    </source>
</evidence>
<dbReference type="EMBL" id="KN847534">
    <property type="protein sequence ID" value="KIW06868.1"/>
    <property type="molecule type" value="Genomic_DNA"/>
</dbReference>
<gene>
    <name evidence="2" type="ORF">PV09_02544</name>
</gene>
<dbReference type="InterPro" id="IPR010730">
    <property type="entry name" value="HET"/>
</dbReference>
<dbReference type="InterPro" id="IPR011058">
    <property type="entry name" value="Cyanovirin-N"/>
</dbReference>
<dbReference type="VEuPathDB" id="FungiDB:PV09_02544"/>
<dbReference type="SUPFAM" id="SSF51322">
    <property type="entry name" value="Cyanovirin-N"/>
    <property type="match status" value="2"/>
</dbReference>
<name>A0A0D2AIY2_9PEZI</name>
<reference evidence="2 3" key="1">
    <citation type="submission" date="2015-01" db="EMBL/GenBank/DDBJ databases">
        <title>The Genome Sequence of Ochroconis gallopava CBS43764.</title>
        <authorList>
            <consortium name="The Broad Institute Genomics Platform"/>
            <person name="Cuomo C."/>
            <person name="de Hoog S."/>
            <person name="Gorbushina A."/>
            <person name="Stielow B."/>
            <person name="Teixiera M."/>
            <person name="Abouelleil A."/>
            <person name="Chapman S.B."/>
            <person name="Priest M."/>
            <person name="Young S.K."/>
            <person name="Wortman J."/>
            <person name="Nusbaum C."/>
            <person name="Birren B."/>
        </authorList>
    </citation>
    <scope>NUCLEOTIDE SEQUENCE [LARGE SCALE GENOMIC DNA]</scope>
    <source>
        <strain evidence="2 3">CBS 43764</strain>
    </source>
</reference>
<dbReference type="RefSeq" id="XP_016216737.1">
    <property type="nucleotide sequence ID" value="XM_016355601.1"/>
</dbReference>
<dbReference type="PANTHER" id="PTHR33112">
    <property type="entry name" value="DOMAIN PROTEIN, PUTATIVE-RELATED"/>
    <property type="match status" value="1"/>
</dbReference>
<dbReference type="InterPro" id="IPR036673">
    <property type="entry name" value="Cyanovirin-N_sf"/>
</dbReference>
<dbReference type="SMART" id="SM01111">
    <property type="entry name" value="CVNH"/>
    <property type="match status" value="1"/>
</dbReference>
<protein>
    <recommendedName>
        <fullName evidence="1">Cyanovirin-N domain-containing protein</fullName>
    </recommendedName>
</protein>
<dbReference type="HOGENOM" id="CLU_309318_0_0_1"/>
<dbReference type="AlphaFoldDB" id="A0A0D2AIY2"/>
<evidence type="ECO:0000313" key="3">
    <source>
        <dbReference type="Proteomes" id="UP000053259"/>
    </source>
</evidence>
<dbReference type="Pfam" id="PF06985">
    <property type="entry name" value="HET"/>
    <property type="match status" value="1"/>
</dbReference>
<dbReference type="InParanoid" id="A0A0D2AIY2"/>
<dbReference type="Pfam" id="PF08881">
    <property type="entry name" value="CVNH"/>
    <property type="match status" value="2"/>
</dbReference>
<evidence type="ECO:0000313" key="2">
    <source>
        <dbReference type="EMBL" id="KIW06868.1"/>
    </source>
</evidence>
<keyword evidence="3" id="KW-1185">Reference proteome</keyword>
<proteinExistence type="predicted"/>
<dbReference type="GeneID" id="27310517"/>
<accession>A0A0D2AIY2</accession>
<dbReference type="Gene3D" id="2.30.60.10">
    <property type="entry name" value="Cyanovirin-N"/>
    <property type="match status" value="2"/>
</dbReference>
<dbReference type="OrthoDB" id="3486565at2759"/>
<dbReference type="STRING" id="253628.A0A0D2AIY2"/>
<sequence length="953" mass="107416">MSRLAQSMRLYMDSWTLHAERATDSGYVTATLDLTKGIGNHEGKFVVGDHWKSTAQWRRWASKELRGTILCANLRVGDLSWGIRGTWVLDEIDLNEHVYWAGLELKFGTISAADADECNDIGCLSETDRLTVHNGVLSAMAMQPVQTIDLNKRLGNSNGRFDTDGRNFSMSSKDTFVSGTILSGQLRQINGNWAQDQIDLRDLVQWRNGTLQFSTQKIVAQPVVPLDCNYCRPMFRHGRFFLPINEAPISLKPPLGASACPMCHLLRLIVRKECNSEDNFTELILMPSFYKSYRQAVVEVRYNIESSTNVFVPVANRYVIYNRAANLSKTSRTFHAVPRSPLHDAFFEPDRRWARVHGWIMNCSQNHDGECQKEAWPALPARVLDLESVNQGVVRVKVTNGECERYACASYRWGVEAPITLTTGNAEECEKNGISLNILPRTIVDVVHVCVNLGLRYLWVDSLCIHQDSERDWQVESLKMASYYGNCFISIAATSSPTSAAGWRLRSRPCAVKLTGSGPDGSPFRLLAYPLKEVEAFDEQKHFTQLSEIDLAKSFQLLKRGWVYQERRLAARVLHLCEHEVIFECATDTICECGHSKSYQMNWTKSLPEPPLRLYNVMNDTPEPEGPTDRTLAHAWRSACAAYSTLDLTFAHDKLPAISGLAKSMQSLGRYLAGVWENHLPADLCWYVGPDLVLDDPRITRQISIRETERQLAVHRRPEIYIAPSWSWASAQEPVSFLPSSSPLEPTTYTKLLNSVVVPHSNDPMGRVTAGSHLKLKAKLIETAWTCSLEGEATDHWYKLCDVKGMQGQFTLYGFLGRSKNNLVAPGDADDFNPEPVRFLPDYGLATSTSNTITTDKHLHVMPLQSETAFLHVSRLKHEINRALVVIGLNGAEYAPSNYARISALVLRRVFEHDLEKKNSLPVFERVGFTWFFARKPLAIESSAHEETDLILV</sequence>
<organism evidence="2 3">
    <name type="scientific">Verruconis gallopava</name>
    <dbReference type="NCBI Taxonomy" id="253628"/>
    <lineage>
        <taxon>Eukaryota</taxon>
        <taxon>Fungi</taxon>
        <taxon>Dikarya</taxon>
        <taxon>Ascomycota</taxon>
        <taxon>Pezizomycotina</taxon>
        <taxon>Dothideomycetes</taxon>
        <taxon>Pleosporomycetidae</taxon>
        <taxon>Venturiales</taxon>
        <taxon>Sympoventuriaceae</taxon>
        <taxon>Verruconis</taxon>
    </lineage>
</organism>
<feature type="domain" description="Cyanovirin-N" evidence="1">
    <location>
        <begin position="113"/>
        <end position="213"/>
    </location>
</feature>
<dbReference type="Proteomes" id="UP000053259">
    <property type="component" value="Unassembled WGS sequence"/>
</dbReference>